<organism evidence="2 3">
    <name type="scientific">Blautia obeum ATCC 29174</name>
    <dbReference type="NCBI Taxonomy" id="411459"/>
    <lineage>
        <taxon>Bacteria</taxon>
        <taxon>Bacillati</taxon>
        <taxon>Bacillota</taxon>
        <taxon>Clostridia</taxon>
        <taxon>Lachnospirales</taxon>
        <taxon>Lachnospiraceae</taxon>
        <taxon>Blautia</taxon>
    </lineage>
</organism>
<dbReference type="eggNOG" id="ENOG502ZVSX">
    <property type="taxonomic scope" value="Bacteria"/>
</dbReference>
<dbReference type="CDD" id="cd00093">
    <property type="entry name" value="HTH_XRE"/>
    <property type="match status" value="1"/>
</dbReference>
<protein>
    <recommendedName>
        <fullName evidence="1">HTH cro/C1-type domain-containing protein</fullName>
    </recommendedName>
</protein>
<comment type="caution">
    <text evidence="2">The sequence shown here is derived from an EMBL/GenBank/DDBJ whole genome shotgun (WGS) entry which is preliminary data.</text>
</comment>
<accession>A5ZPV4</accession>
<sequence length="69" mass="7717">MAEKLSPWCKKAKIAMIQKDIGVSDMAERLGNNRSYISSVLNGRVVSPPIRKRISDYLNITDDDSCSDD</sequence>
<dbReference type="PROSITE" id="PS50943">
    <property type="entry name" value="HTH_CROC1"/>
    <property type="match status" value="1"/>
</dbReference>
<dbReference type="SUPFAM" id="SSF47413">
    <property type="entry name" value="lambda repressor-like DNA-binding domains"/>
    <property type="match status" value="1"/>
</dbReference>
<gene>
    <name evidence="2" type="ORF">RUMOBE_01024</name>
</gene>
<reference evidence="2 3" key="2">
    <citation type="submission" date="2007-04" db="EMBL/GenBank/DDBJ databases">
        <title>Draft genome sequence of Ruminococcus obeum (ATCC 29174).</title>
        <authorList>
            <person name="Sudarsanam P."/>
            <person name="Ley R."/>
            <person name="Guruge J."/>
            <person name="Turnbaugh P.J."/>
            <person name="Mahowald M."/>
            <person name="Liep D."/>
            <person name="Gordon J."/>
        </authorList>
    </citation>
    <scope>NUCLEOTIDE SEQUENCE [LARGE SCALE GENOMIC DNA]</scope>
    <source>
        <strain evidence="2 3">ATCC 29174</strain>
    </source>
</reference>
<proteinExistence type="predicted"/>
<dbReference type="Proteomes" id="UP000006002">
    <property type="component" value="Unassembled WGS sequence"/>
</dbReference>
<reference evidence="2 3" key="1">
    <citation type="submission" date="2007-03" db="EMBL/GenBank/DDBJ databases">
        <authorList>
            <person name="Fulton L."/>
            <person name="Clifton S."/>
            <person name="Fulton B."/>
            <person name="Xu J."/>
            <person name="Minx P."/>
            <person name="Pepin K.H."/>
            <person name="Johnson M."/>
            <person name="Thiruvilangam P."/>
            <person name="Bhonagiri V."/>
            <person name="Nash W.E."/>
            <person name="Mardis E.R."/>
            <person name="Wilson R.K."/>
        </authorList>
    </citation>
    <scope>NUCLEOTIDE SEQUENCE [LARGE SCALE GENOMIC DNA]</scope>
    <source>
        <strain evidence="2 3">ATCC 29174</strain>
    </source>
</reference>
<dbReference type="EMBL" id="AAVO02000003">
    <property type="protein sequence ID" value="EDM88118.1"/>
    <property type="molecule type" value="Genomic_DNA"/>
</dbReference>
<name>A5ZPV4_9FIRM</name>
<dbReference type="GeneID" id="79804369"/>
<dbReference type="GO" id="GO:0003677">
    <property type="term" value="F:DNA binding"/>
    <property type="evidence" value="ECO:0007669"/>
    <property type="project" value="InterPro"/>
</dbReference>
<dbReference type="RefSeq" id="WP_005424354.1">
    <property type="nucleotide sequence ID" value="NZ_CP102265.1"/>
</dbReference>
<dbReference type="HOGENOM" id="CLU_195957_0_0_9"/>
<evidence type="ECO:0000259" key="1">
    <source>
        <dbReference type="PROSITE" id="PS50943"/>
    </source>
</evidence>
<dbReference type="AlphaFoldDB" id="A5ZPV4"/>
<evidence type="ECO:0000313" key="2">
    <source>
        <dbReference type="EMBL" id="EDM88118.1"/>
    </source>
</evidence>
<evidence type="ECO:0000313" key="3">
    <source>
        <dbReference type="Proteomes" id="UP000006002"/>
    </source>
</evidence>
<feature type="domain" description="HTH cro/C1-type" evidence="1">
    <location>
        <begin position="24"/>
        <end position="65"/>
    </location>
</feature>
<dbReference type="InterPro" id="IPR010982">
    <property type="entry name" value="Lambda_DNA-bd_dom_sf"/>
</dbReference>
<dbReference type="InterPro" id="IPR001387">
    <property type="entry name" value="Cro/C1-type_HTH"/>
</dbReference>